<evidence type="ECO:0000259" key="1">
    <source>
        <dbReference type="PROSITE" id="PS50181"/>
    </source>
</evidence>
<protein>
    <recommendedName>
        <fullName evidence="1">F-box domain-containing protein</fullName>
    </recommendedName>
</protein>
<comment type="caution">
    <text evidence="2">The sequence shown here is derived from an EMBL/GenBank/DDBJ whole genome shotgun (WGS) entry which is preliminary data.</text>
</comment>
<accession>A0AAN5CNS7</accession>
<organism evidence="2 3">
    <name type="scientific">Pristionchus mayeri</name>
    <dbReference type="NCBI Taxonomy" id="1317129"/>
    <lineage>
        <taxon>Eukaryota</taxon>
        <taxon>Metazoa</taxon>
        <taxon>Ecdysozoa</taxon>
        <taxon>Nematoda</taxon>
        <taxon>Chromadorea</taxon>
        <taxon>Rhabditida</taxon>
        <taxon>Rhabditina</taxon>
        <taxon>Diplogasteromorpha</taxon>
        <taxon>Diplogasteroidea</taxon>
        <taxon>Neodiplogasteridae</taxon>
        <taxon>Pristionchus</taxon>
    </lineage>
</organism>
<evidence type="ECO:0000313" key="2">
    <source>
        <dbReference type="EMBL" id="GMR47853.1"/>
    </source>
</evidence>
<proteinExistence type="predicted"/>
<dbReference type="Gene3D" id="1.20.1280.50">
    <property type="match status" value="1"/>
</dbReference>
<dbReference type="Pfam" id="PF12937">
    <property type="entry name" value="F-box-like"/>
    <property type="match status" value="1"/>
</dbReference>
<dbReference type="Proteomes" id="UP001328107">
    <property type="component" value="Unassembled WGS sequence"/>
</dbReference>
<dbReference type="InterPro" id="IPR036047">
    <property type="entry name" value="F-box-like_dom_sf"/>
</dbReference>
<keyword evidence="3" id="KW-1185">Reference proteome</keyword>
<reference evidence="3" key="1">
    <citation type="submission" date="2022-10" db="EMBL/GenBank/DDBJ databases">
        <title>Genome assembly of Pristionchus species.</title>
        <authorList>
            <person name="Yoshida K."/>
            <person name="Sommer R.J."/>
        </authorList>
    </citation>
    <scope>NUCLEOTIDE SEQUENCE [LARGE SCALE GENOMIC DNA]</scope>
    <source>
        <strain evidence="3">RS5460</strain>
    </source>
</reference>
<dbReference type="AlphaFoldDB" id="A0AAN5CNS7"/>
<sequence>MERSALPIELLVHIFNFTTPKDLSNIQLTSKQFNSIVENHRMPTIKLTQLVIEGRPKGHIFHLQSEDQKSSKWGICDGMCAEHRHRFDLRRENSHYIFQGEVQEISSPSSKLLSYLELLMKHCEVRDVCIYSVVINESMLDCLEFLLDKKIVEKISFKNVDFQVENADRLRRFFLDLGKKCMRFNRIHNMERLSPVFDDLFYRWAAFNGCKEIVITAERGKGREERSFISLPPSAVDVLSSFSTLFLPAVAIEPSDLRRLVEIILERQQTGFDYRFHFDTRGIDWSIFQSSNEYPNTQTWMRIWFDDRSITLWRGEIQAELYTRNSEVIVLFKGRSR</sequence>
<dbReference type="PROSITE" id="PS50181">
    <property type="entry name" value="FBOX"/>
    <property type="match status" value="1"/>
</dbReference>
<name>A0AAN5CNS7_9BILA</name>
<dbReference type="InterPro" id="IPR001810">
    <property type="entry name" value="F-box_dom"/>
</dbReference>
<feature type="domain" description="F-box" evidence="1">
    <location>
        <begin position="1"/>
        <end position="50"/>
    </location>
</feature>
<dbReference type="EMBL" id="BTRK01000004">
    <property type="protein sequence ID" value="GMR47853.1"/>
    <property type="molecule type" value="Genomic_DNA"/>
</dbReference>
<gene>
    <name evidence="2" type="ORF">PMAYCL1PPCAC_18048</name>
</gene>
<dbReference type="SUPFAM" id="SSF81383">
    <property type="entry name" value="F-box domain"/>
    <property type="match status" value="1"/>
</dbReference>
<dbReference type="SMART" id="SM00256">
    <property type="entry name" value="FBOX"/>
    <property type="match status" value="1"/>
</dbReference>
<evidence type="ECO:0000313" key="3">
    <source>
        <dbReference type="Proteomes" id="UP001328107"/>
    </source>
</evidence>